<evidence type="ECO:0000259" key="1">
    <source>
        <dbReference type="Pfam" id="PF00149"/>
    </source>
</evidence>
<dbReference type="InterPro" id="IPR029052">
    <property type="entry name" value="Metallo-depent_PP-like"/>
</dbReference>
<reference evidence="2 3" key="1">
    <citation type="submission" date="2023-11" db="EMBL/GenBank/DDBJ databases">
        <authorList>
            <person name="Xu M."/>
            <person name="Jiang T."/>
        </authorList>
    </citation>
    <scope>NUCLEOTIDE SEQUENCE [LARGE SCALE GENOMIC DNA]</scope>
    <source>
        <strain evidence="2 3">SD</strain>
    </source>
</reference>
<organism evidence="2 3">
    <name type="scientific">Patulibacter brassicae</name>
    <dbReference type="NCBI Taxonomy" id="1705717"/>
    <lineage>
        <taxon>Bacteria</taxon>
        <taxon>Bacillati</taxon>
        <taxon>Actinomycetota</taxon>
        <taxon>Thermoleophilia</taxon>
        <taxon>Solirubrobacterales</taxon>
        <taxon>Patulibacteraceae</taxon>
        <taxon>Patulibacter</taxon>
    </lineage>
</organism>
<dbReference type="EMBL" id="JAXAVX010000010">
    <property type="protein sequence ID" value="MDX8153040.1"/>
    <property type="molecule type" value="Genomic_DNA"/>
</dbReference>
<accession>A0ABU4VMH9</accession>
<gene>
    <name evidence="2" type="ORF">SK069_15685</name>
</gene>
<evidence type="ECO:0000313" key="3">
    <source>
        <dbReference type="Proteomes" id="UP001277761"/>
    </source>
</evidence>
<dbReference type="SUPFAM" id="SSF56300">
    <property type="entry name" value="Metallo-dependent phosphatases"/>
    <property type="match status" value="1"/>
</dbReference>
<dbReference type="PANTHER" id="PTHR12905:SF0">
    <property type="entry name" value="CALCINEURIN-LIKE PHOSPHOESTERASE DOMAIN-CONTAINING PROTEIN"/>
    <property type="match status" value="1"/>
</dbReference>
<proteinExistence type="predicted"/>
<dbReference type="Proteomes" id="UP001277761">
    <property type="component" value="Unassembled WGS sequence"/>
</dbReference>
<protein>
    <submittedName>
        <fullName evidence="2">Metallophosphoesterase</fullName>
    </submittedName>
</protein>
<dbReference type="InterPro" id="IPR051693">
    <property type="entry name" value="UPF0046_metallophosphoest"/>
</dbReference>
<feature type="domain" description="Calcineurin-like phosphoesterase" evidence="1">
    <location>
        <begin position="3"/>
        <end position="181"/>
    </location>
</feature>
<sequence>MTRIAAIGDLHGHLPPVPDCDVLVLAGDLTPAHDHDPAFQRTWLDTTFRAWLAAAPAGHVVAIAGNHDFLFERAPVDVPELPWTYLEDEHAEVAGLVFWGSPWTPWFFDWAFNAPRGDDEEAFLRERCATAPDRLDVAVVHGPPRGYGDRTAAGLDVGSRAFLDLVDDRRPALALFGHIHEGRGRWQRDGTILANVAAVDLEYALRPEPFLVVDL</sequence>
<dbReference type="PANTHER" id="PTHR12905">
    <property type="entry name" value="METALLOPHOSPHOESTERASE"/>
    <property type="match status" value="1"/>
</dbReference>
<dbReference type="Gene3D" id="3.60.21.10">
    <property type="match status" value="1"/>
</dbReference>
<dbReference type="Pfam" id="PF00149">
    <property type="entry name" value="Metallophos"/>
    <property type="match status" value="1"/>
</dbReference>
<name>A0ABU4VMH9_9ACTN</name>
<evidence type="ECO:0000313" key="2">
    <source>
        <dbReference type="EMBL" id="MDX8153040.1"/>
    </source>
</evidence>
<comment type="caution">
    <text evidence="2">The sequence shown here is derived from an EMBL/GenBank/DDBJ whole genome shotgun (WGS) entry which is preliminary data.</text>
</comment>
<dbReference type="InterPro" id="IPR004843">
    <property type="entry name" value="Calcineurin-like_PHP"/>
</dbReference>
<keyword evidence="3" id="KW-1185">Reference proteome</keyword>
<dbReference type="RefSeq" id="WP_319955192.1">
    <property type="nucleotide sequence ID" value="NZ_JAXAVX010000010.1"/>
</dbReference>